<dbReference type="Proteomes" id="UP000218231">
    <property type="component" value="Unassembled WGS sequence"/>
</dbReference>
<accession>A0A2A2JIG8</accession>
<dbReference type="AlphaFoldDB" id="A0A2A2JIG8"/>
<dbReference type="EMBL" id="LIAE01010412">
    <property type="protein sequence ID" value="PAV61490.1"/>
    <property type="molecule type" value="Genomic_DNA"/>
</dbReference>
<comment type="caution">
    <text evidence="1">The sequence shown here is derived from an EMBL/GenBank/DDBJ whole genome shotgun (WGS) entry which is preliminary data.</text>
</comment>
<evidence type="ECO:0000313" key="1">
    <source>
        <dbReference type="EMBL" id="PAV61490.1"/>
    </source>
</evidence>
<proteinExistence type="predicted"/>
<reference evidence="1 2" key="1">
    <citation type="journal article" date="2017" name="Curr. Biol.">
        <title>Genome architecture and evolution of a unichromosomal asexual nematode.</title>
        <authorList>
            <person name="Fradin H."/>
            <person name="Zegar C."/>
            <person name="Gutwein M."/>
            <person name="Lucas J."/>
            <person name="Kovtun M."/>
            <person name="Corcoran D."/>
            <person name="Baugh L.R."/>
            <person name="Kiontke K."/>
            <person name="Gunsalus K."/>
            <person name="Fitch D.H."/>
            <person name="Piano F."/>
        </authorList>
    </citation>
    <scope>NUCLEOTIDE SEQUENCE [LARGE SCALE GENOMIC DNA]</scope>
    <source>
        <strain evidence="1">PF1309</strain>
    </source>
</reference>
<keyword evidence="2" id="KW-1185">Reference proteome</keyword>
<sequence>MRPPGYRMKYHQQNVGVYAPVYAPTYNIHGAHHAVMYDDFDMGPPPGHMGTGSYWARSGGLVGNTLSFLLGKK</sequence>
<evidence type="ECO:0000313" key="2">
    <source>
        <dbReference type="Proteomes" id="UP000218231"/>
    </source>
</evidence>
<protein>
    <submittedName>
        <fullName evidence="1">Uncharacterized protein</fullName>
    </submittedName>
</protein>
<organism evidence="1 2">
    <name type="scientific">Diploscapter pachys</name>
    <dbReference type="NCBI Taxonomy" id="2018661"/>
    <lineage>
        <taxon>Eukaryota</taxon>
        <taxon>Metazoa</taxon>
        <taxon>Ecdysozoa</taxon>
        <taxon>Nematoda</taxon>
        <taxon>Chromadorea</taxon>
        <taxon>Rhabditida</taxon>
        <taxon>Rhabditina</taxon>
        <taxon>Rhabditomorpha</taxon>
        <taxon>Rhabditoidea</taxon>
        <taxon>Rhabditidae</taxon>
        <taxon>Diploscapter</taxon>
    </lineage>
</organism>
<gene>
    <name evidence="1" type="ORF">WR25_11326</name>
</gene>
<name>A0A2A2JIG8_9BILA</name>